<gene>
    <name evidence="2" type="ORF">MANES_05G201900</name>
</gene>
<name>A0A2C9W0J4_MANES</name>
<feature type="transmembrane region" description="Helical" evidence="1">
    <location>
        <begin position="30"/>
        <end position="59"/>
    </location>
</feature>
<dbReference type="EMBL" id="CM004391">
    <property type="protein sequence ID" value="OAY51279.1"/>
    <property type="molecule type" value="Genomic_DNA"/>
</dbReference>
<accession>A0A2C9W0J4</accession>
<keyword evidence="1" id="KW-0472">Membrane</keyword>
<keyword evidence="1" id="KW-1133">Transmembrane helix</keyword>
<reference evidence="2" key="1">
    <citation type="submission" date="2016-02" db="EMBL/GenBank/DDBJ databases">
        <title>WGS assembly of Manihot esculenta.</title>
        <authorList>
            <person name="Bredeson J.V."/>
            <person name="Prochnik S.E."/>
            <person name="Lyons J.B."/>
            <person name="Schmutz J."/>
            <person name="Grimwood J."/>
            <person name="Vrebalov J."/>
            <person name="Bart R.S."/>
            <person name="Amuge T."/>
            <person name="Ferguson M.E."/>
            <person name="Green R."/>
            <person name="Putnam N."/>
            <person name="Stites J."/>
            <person name="Rounsley S."/>
            <person name="Rokhsar D.S."/>
        </authorList>
    </citation>
    <scope>NUCLEOTIDE SEQUENCE [LARGE SCALE GENOMIC DNA]</scope>
    <source>
        <tissue evidence="2">Leaf</tissue>
    </source>
</reference>
<keyword evidence="1" id="KW-0812">Transmembrane</keyword>
<proteinExistence type="predicted"/>
<dbReference type="AlphaFoldDB" id="A0A2C9W0J4"/>
<organism evidence="2">
    <name type="scientific">Manihot esculenta</name>
    <name type="common">Cassava</name>
    <name type="synonym">Jatropha manihot</name>
    <dbReference type="NCBI Taxonomy" id="3983"/>
    <lineage>
        <taxon>Eukaryota</taxon>
        <taxon>Viridiplantae</taxon>
        <taxon>Streptophyta</taxon>
        <taxon>Embryophyta</taxon>
        <taxon>Tracheophyta</taxon>
        <taxon>Spermatophyta</taxon>
        <taxon>Magnoliopsida</taxon>
        <taxon>eudicotyledons</taxon>
        <taxon>Gunneridae</taxon>
        <taxon>Pentapetalae</taxon>
        <taxon>rosids</taxon>
        <taxon>fabids</taxon>
        <taxon>Malpighiales</taxon>
        <taxon>Euphorbiaceae</taxon>
        <taxon>Crotonoideae</taxon>
        <taxon>Manihoteae</taxon>
        <taxon>Manihot</taxon>
    </lineage>
</organism>
<evidence type="ECO:0000256" key="1">
    <source>
        <dbReference type="SAM" id="Phobius"/>
    </source>
</evidence>
<sequence length="136" mass="14981">MEAFSQRTWFRATSPPVSWTGAILVLLCQGPFICCFSFVCIFILLVCFCLCVSSAWIVLHSAFSAMATIQCLCDGEFRLACLCAAWIVLHSAFSAMATIQCLCDGFGKSMKCGVDPRLELCYLSFNTLLYSPLIPC</sequence>
<evidence type="ECO:0000313" key="2">
    <source>
        <dbReference type="EMBL" id="OAY51279.1"/>
    </source>
</evidence>
<protein>
    <submittedName>
        <fullName evidence="2">Uncharacterized protein</fullName>
    </submittedName>
</protein>